<feature type="compositionally biased region" description="Polar residues" evidence="4">
    <location>
        <begin position="364"/>
        <end position="376"/>
    </location>
</feature>
<organism evidence="5 6">
    <name type="scientific">Dentipellis fragilis</name>
    <dbReference type="NCBI Taxonomy" id="205917"/>
    <lineage>
        <taxon>Eukaryota</taxon>
        <taxon>Fungi</taxon>
        <taxon>Dikarya</taxon>
        <taxon>Basidiomycota</taxon>
        <taxon>Agaricomycotina</taxon>
        <taxon>Agaricomycetes</taxon>
        <taxon>Russulales</taxon>
        <taxon>Hericiaceae</taxon>
        <taxon>Dentipellis</taxon>
    </lineage>
</organism>
<proteinExistence type="inferred from homology"/>
<sequence length="395" mass="43789">MMEQNRVSRDVRRYQRVRHGWEPEQKCPCCITITPFRPSSSTARGQDKPDDDMKVPALLLAAAACIVPCSAQYFSAGWKPGQAVPSETPSPITFDPENPPVPSQASGNKAGSSGFSLTNILSSGPVADLLGRAGINVTQSLEAIQNASESRWDQRIPMIHDDNYQQEIVDEVLTEEEEKSRVWFLVISVTTTQHTSLSSYVDEQFDAAFNLTQQEQDLPNVKWGRIDYINVTEITTRWAVWQAPMLVVLTDRGQTLRFYRASQLQIKPDTLRQFLKGEYYLRTAPWNSAFAPGRKREFVLVYFGLVLRKIYDVVSVLPRWVLYIATGSIGSIVVNLLHRGQSAARPAARPQTQPPAPPGAASQVKANTETVASESPKTGKGSVRNKGKKGGKGKN</sequence>
<accession>A0A4Y9YY00</accession>
<evidence type="ECO:0000256" key="4">
    <source>
        <dbReference type="SAM" id="MobiDB-lite"/>
    </source>
</evidence>
<keyword evidence="3" id="KW-0964">Secreted</keyword>
<keyword evidence="6" id="KW-1185">Reference proteome</keyword>
<evidence type="ECO:0000313" key="6">
    <source>
        <dbReference type="Proteomes" id="UP000298327"/>
    </source>
</evidence>
<protein>
    <submittedName>
        <fullName evidence="5">Uncharacterized protein</fullName>
    </submittedName>
</protein>
<evidence type="ECO:0000256" key="2">
    <source>
        <dbReference type="ARBA" id="ARBA00010968"/>
    </source>
</evidence>
<dbReference type="PROSITE" id="PS00473">
    <property type="entry name" value="GNRH"/>
    <property type="match status" value="1"/>
</dbReference>
<feature type="compositionally biased region" description="Basic residues" evidence="4">
    <location>
        <begin position="383"/>
        <end position="395"/>
    </location>
</feature>
<dbReference type="GO" id="GO:0005179">
    <property type="term" value="F:hormone activity"/>
    <property type="evidence" value="ECO:0007669"/>
    <property type="project" value="InterPro"/>
</dbReference>
<comment type="caution">
    <text evidence="5">The sequence shown here is derived from an EMBL/GenBank/DDBJ whole genome shotgun (WGS) entry which is preliminary data.</text>
</comment>
<evidence type="ECO:0000256" key="3">
    <source>
        <dbReference type="ARBA" id="ARBA00022525"/>
    </source>
</evidence>
<gene>
    <name evidence="5" type="ORF">EVG20_g4455</name>
</gene>
<feature type="region of interest" description="Disordered" evidence="4">
    <location>
        <begin position="344"/>
        <end position="395"/>
    </location>
</feature>
<dbReference type="InterPro" id="IPR002012">
    <property type="entry name" value="GnRH"/>
</dbReference>
<comment type="similarity">
    <text evidence="2">Belongs to the GnRH family.</text>
</comment>
<evidence type="ECO:0000313" key="5">
    <source>
        <dbReference type="EMBL" id="TFY66630.1"/>
    </source>
</evidence>
<evidence type="ECO:0000256" key="1">
    <source>
        <dbReference type="ARBA" id="ARBA00004613"/>
    </source>
</evidence>
<dbReference type="OrthoDB" id="2502001at2759"/>
<dbReference type="AlphaFoldDB" id="A0A4Y9YY00"/>
<name>A0A4Y9YY00_9AGAM</name>
<dbReference type="EMBL" id="SEOQ01000230">
    <property type="protein sequence ID" value="TFY66630.1"/>
    <property type="molecule type" value="Genomic_DNA"/>
</dbReference>
<comment type="subcellular location">
    <subcellularLocation>
        <location evidence="1">Secreted</location>
    </subcellularLocation>
</comment>
<dbReference type="GO" id="GO:0005576">
    <property type="term" value="C:extracellular region"/>
    <property type="evidence" value="ECO:0007669"/>
    <property type="project" value="UniProtKB-SubCell"/>
</dbReference>
<dbReference type="Proteomes" id="UP000298327">
    <property type="component" value="Unassembled WGS sequence"/>
</dbReference>
<reference evidence="5 6" key="1">
    <citation type="submission" date="2019-02" db="EMBL/GenBank/DDBJ databases">
        <title>Genome sequencing of the rare red list fungi Dentipellis fragilis.</title>
        <authorList>
            <person name="Buettner E."/>
            <person name="Kellner H."/>
        </authorList>
    </citation>
    <scope>NUCLEOTIDE SEQUENCE [LARGE SCALE GENOMIC DNA]</scope>
    <source>
        <strain evidence="5 6">DSM 105465</strain>
    </source>
</reference>
<feature type="region of interest" description="Disordered" evidence="4">
    <location>
        <begin position="80"/>
        <end position="110"/>
    </location>
</feature>